<dbReference type="AlphaFoldDB" id="A0A8J3Y3P2"/>
<keyword evidence="2" id="KW-1185">Reference proteome</keyword>
<name>A0A8J3Y3P2_9ACTN</name>
<comment type="caution">
    <text evidence="1">The sequence shown here is derived from an EMBL/GenBank/DDBJ whole genome shotgun (WGS) entry which is preliminary data.</text>
</comment>
<reference evidence="1" key="1">
    <citation type="submission" date="2021-01" db="EMBL/GenBank/DDBJ databases">
        <title>Whole genome shotgun sequence of Spirilliplanes yamanashiensis NBRC 15828.</title>
        <authorList>
            <person name="Komaki H."/>
            <person name="Tamura T."/>
        </authorList>
    </citation>
    <scope>NUCLEOTIDE SEQUENCE</scope>
    <source>
        <strain evidence="1">NBRC 15828</strain>
    </source>
</reference>
<evidence type="ECO:0000313" key="1">
    <source>
        <dbReference type="EMBL" id="GIJ01025.1"/>
    </source>
</evidence>
<proteinExistence type="predicted"/>
<dbReference type="RefSeq" id="WP_203936357.1">
    <property type="nucleotide sequence ID" value="NZ_BAAAGJ010000005.1"/>
</dbReference>
<gene>
    <name evidence="1" type="ORF">Sya03_03770</name>
</gene>
<evidence type="ECO:0000313" key="2">
    <source>
        <dbReference type="Proteomes" id="UP000652013"/>
    </source>
</evidence>
<dbReference type="Proteomes" id="UP000652013">
    <property type="component" value="Unassembled WGS sequence"/>
</dbReference>
<accession>A0A8J3Y3P2</accession>
<protein>
    <submittedName>
        <fullName evidence="1">Uncharacterized protein</fullName>
    </submittedName>
</protein>
<sequence>MYHYSHFLTVDEADPAAELVPLAGGERVLWRGRAALAEYPGPGMPAGSPPNWTLPTSTDVVVTDRRLAFAHAVKPVTVGAPQVWPPYQVLSPTSAPEGAVARGELRWQWPSLIAVRPGERPRDTDRTLAAAPASPTRVGLVCGNREGQPTLVLAGGDLTTVGDADHLGNVLRRAVVQFRLDHAAMLGLPVPRARMLARLLIDPEFANHPGGPGLSVELPGAVRMVAQVRRIPQLAAAG</sequence>
<dbReference type="EMBL" id="BOOY01000002">
    <property type="protein sequence ID" value="GIJ01025.1"/>
    <property type="molecule type" value="Genomic_DNA"/>
</dbReference>
<organism evidence="1 2">
    <name type="scientific">Spirilliplanes yamanashiensis</name>
    <dbReference type="NCBI Taxonomy" id="42233"/>
    <lineage>
        <taxon>Bacteria</taxon>
        <taxon>Bacillati</taxon>
        <taxon>Actinomycetota</taxon>
        <taxon>Actinomycetes</taxon>
        <taxon>Micromonosporales</taxon>
        <taxon>Micromonosporaceae</taxon>
        <taxon>Spirilliplanes</taxon>
    </lineage>
</organism>